<feature type="domain" description="Methionyl/Valyl/Leucyl/Isoleucyl-tRNA synthetase anticodon-binding" evidence="12">
    <location>
        <begin position="163"/>
        <end position="310"/>
    </location>
</feature>
<evidence type="ECO:0000256" key="4">
    <source>
        <dbReference type="ARBA" id="ARBA00022840"/>
    </source>
</evidence>
<protein>
    <recommendedName>
        <fullName evidence="1">valine--tRNA ligase</fullName>
        <ecNumber evidence="1">6.1.1.9</ecNumber>
    </recommendedName>
    <alternativeName>
        <fullName evidence="8">Valyl-tRNA synthetase</fullName>
    </alternativeName>
</protein>
<evidence type="ECO:0000313" key="14">
    <source>
        <dbReference type="EMBL" id="MPM80032.1"/>
    </source>
</evidence>
<dbReference type="InterPro" id="IPR002303">
    <property type="entry name" value="Valyl-tRNA_ligase"/>
</dbReference>
<evidence type="ECO:0000256" key="10">
    <source>
        <dbReference type="SAM" id="Coils"/>
    </source>
</evidence>
<dbReference type="InterPro" id="IPR013155">
    <property type="entry name" value="M/V/L/I-tRNA-synth_anticd-bd"/>
</dbReference>
<dbReference type="InterPro" id="IPR010978">
    <property type="entry name" value="tRNA-bd_arm"/>
</dbReference>
<evidence type="ECO:0000259" key="11">
    <source>
        <dbReference type="Pfam" id="PF00133"/>
    </source>
</evidence>
<dbReference type="InterPro" id="IPR009080">
    <property type="entry name" value="tRNAsynth_Ia_anticodon-bd"/>
</dbReference>
<evidence type="ECO:0000256" key="2">
    <source>
        <dbReference type="ARBA" id="ARBA00022598"/>
    </source>
</evidence>
<dbReference type="Gene3D" id="1.10.730.10">
    <property type="entry name" value="Isoleucyl-tRNA Synthetase, Domain 1"/>
    <property type="match status" value="1"/>
</dbReference>
<evidence type="ECO:0000259" key="13">
    <source>
        <dbReference type="Pfam" id="PF10458"/>
    </source>
</evidence>
<name>A0A645CTK2_9ZZZZ</name>
<evidence type="ECO:0000256" key="1">
    <source>
        <dbReference type="ARBA" id="ARBA00013169"/>
    </source>
</evidence>
<keyword evidence="7" id="KW-0030">Aminoacyl-tRNA synthetase</keyword>
<feature type="domain" description="Valyl-tRNA synthetase tRNA-binding arm" evidence="13">
    <location>
        <begin position="365"/>
        <end position="429"/>
    </location>
</feature>
<keyword evidence="6 10" id="KW-0175">Coiled coil</keyword>
<evidence type="ECO:0000256" key="7">
    <source>
        <dbReference type="ARBA" id="ARBA00023146"/>
    </source>
</evidence>
<reference evidence="14" key="1">
    <citation type="submission" date="2019-08" db="EMBL/GenBank/DDBJ databases">
        <authorList>
            <person name="Kucharzyk K."/>
            <person name="Murdoch R.W."/>
            <person name="Higgins S."/>
            <person name="Loffler F."/>
        </authorList>
    </citation>
    <scope>NUCLEOTIDE SEQUENCE</scope>
</reference>
<evidence type="ECO:0000256" key="9">
    <source>
        <dbReference type="ARBA" id="ARBA00047552"/>
    </source>
</evidence>
<dbReference type="FunFam" id="1.10.287.380:FF:000001">
    <property type="entry name" value="Valine--tRNA ligase"/>
    <property type="match status" value="1"/>
</dbReference>
<dbReference type="PANTHER" id="PTHR11946:SF93">
    <property type="entry name" value="VALINE--TRNA LIGASE, CHLOROPLASTIC_MITOCHONDRIAL 2"/>
    <property type="match status" value="1"/>
</dbReference>
<dbReference type="Gene3D" id="3.40.50.620">
    <property type="entry name" value="HUPs"/>
    <property type="match status" value="1"/>
</dbReference>
<dbReference type="SUPFAM" id="SSF52374">
    <property type="entry name" value="Nucleotidylyl transferase"/>
    <property type="match status" value="1"/>
</dbReference>
<dbReference type="InterPro" id="IPR019499">
    <property type="entry name" value="Val-tRNA_synth_tRNA-bd"/>
</dbReference>
<dbReference type="GO" id="GO:0005524">
    <property type="term" value="F:ATP binding"/>
    <property type="evidence" value="ECO:0007669"/>
    <property type="project" value="UniProtKB-KW"/>
</dbReference>
<dbReference type="FunFam" id="1.10.730.10:FF:000014">
    <property type="entry name" value="Valine--tRNA ligase"/>
    <property type="match status" value="1"/>
</dbReference>
<dbReference type="Pfam" id="PF10458">
    <property type="entry name" value="Val_tRNA-synt_C"/>
    <property type="match status" value="1"/>
</dbReference>
<gene>
    <name evidence="14" type="primary">valS_47</name>
    <name evidence="14" type="ORF">SDC9_127076</name>
</gene>
<comment type="caution">
    <text evidence="14">The sequence shown here is derived from an EMBL/GenBank/DDBJ whole genome shotgun (WGS) entry which is preliminary data.</text>
</comment>
<dbReference type="PANTHER" id="PTHR11946">
    <property type="entry name" value="VALYL-TRNA SYNTHETASES"/>
    <property type="match status" value="1"/>
</dbReference>
<feature type="domain" description="Aminoacyl-tRNA synthetase class Ia" evidence="11">
    <location>
        <begin position="1"/>
        <end position="116"/>
    </location>
</feature>
<feature type="coiled-coil region" evidence="10">
    <location>
        <begin position="363"/>
        <end position="425"/>
    </location>
</feature>
<dbReference type="EMBL" id="VSSQ01029770">
    <property type="protein sequence ID" value="MPM80032.1"/>
    <property type="molecule type" value="Genomic_DNA"/>
</dbReference>
<proteinExistence type="predicted"/>
<dbReference type="EC" id="6.1.1.9" evidence="1"/>
<dbReference type="Pfam" id="PF08264">
    <property type="entry name" value="Anticodon_1"/>
    <property type="match status" value="1"/>
</dbReference>
<dbReference type="GO" id="GO:0004832">
    <property type="term" value="F:valine-tRNA ligase activity"/>
    <property type="evidence" value="ECO:0007669"/>
    <property type="project" value="UniProtKB-EC"/>
</dbReference>
<dbReference type="InterPro" id="IPR002300">
    <property type="entry name" value="aa-tRNA-synth_Ia"/>
</dbReference>
<dbReference type="InterPro" id="IPR033705">
    <property type="entry name" value="Anticodon_Ia_Val"/>
</dbReference>
<evidence type="ECO:0000259" key="12">
    <source>
        <dbReference type="Pfam" id="PF08264"/>
    </source>
</evidence>
<evidence type="ECO:0000256" key="8">
    <source>
        <dbReference type="ARBA" id="ARBA00029936"/>
    </source>
</evidence>
<evidence type="ECO:0000256" key="6">
    <source>
        <dbReference type="ARBA" id="ARBA00023054"/>
    </source>
</evidence>
<keyword evidence="4" id="KW-0067">ATP-binding</keyword>
<keyword evidence="3" id="KW-0547">Nucleotide-binding</keyword>
<dbReference type="InterPro" id="IPR014729">
    <property type="entry name" value="Rossmann-like_a/b/a_fold"/>
</dbReference>
<organism evidence="14">
    <name type="scientific">bioreactor metagenome</name>
    <dbReference type="NCBI Taxonomy" id="1076179"/>
    <lineage>
        <taxon>unclassified sequences</taxon>
        <taxon>metagenomes</taxon>
        <taxon>ecological metagenomes</taxon>
    </lineage>
</organism>
<dbReference type="CDD" id="cd07962">
    <property type="entry name" value="Anticodon_Ia_Val"/>
    <property type="match status" value="1"/>
</dbReference>
<dbReference type="GO" id="GO:0005829">
    <property type="term" value="C:cytosol"/>
    <property type="evidence" value="ECO:0007669"/>
    <property type="project" value="TreeGrafter"/>
</dbReference>
<comment type="catalytic activity">
    <reaction evidence="9">
        <text>tRNA(Val) + L-valine + ATP = L-valyl-tRNA(Val) + AMP + diphosphate</text>
        <dbReference type="Rhea" id="RHEA:10704"/>
        <dbReference type="Rhea" id="RHEA-COMP:9672"/>
        <dbReference type="Rhea" id="RHEA-COMP:9708"/>
        <dbReference type="ChEBI" id="CHEBI:30616"/>
        <dbReference type="ChEBI" id="CHEBI:33019"/>
        <dbReference type="ChEBI" id="CHEBI:57762"/>
        <dbReference type="ChEBI" id="CHEBI:78442"/>
        <dbReference type="ChEBI" id="CHEBI:78537"/>
        <dbReference type="ChEBI" id="CHEBI:456215"/>
        <dbReference type="EC" id="6.1.1.9"/>
    </reaction>
</comment>
<evidence type="ECO:0000256" key="3">
    <source>
        <dbReference type="ARBA" id="ARBA00022741"/>
    </source>
</evidence>
<dbReference type="SUPFAM" id="SSF47323">
    <property type="entry name" value="Anticodon-binding domain of a subclass of class I aminoacyl-tRNA synthetases"/>
    <property type="match status" value="1"/>
</dbReference>
<dbReference type="SUPFAM" id="SSF46589">
    <property type="entry name" value="tRNA-binding arm"/>
    <property type="match status" value="1"/>
</dbReference>
<evidence type="ECO:0000256" key="5">
    <source>
        <dbReference type="ARBA" id="ARBA00022917"/>
    </source>
</evidence>
<accession>A0A645CTK2</accession>
<dbReference type="Gene3D" id="1.10.287.380">
    <property type="entry name" value="Valyl-tRNA synthetase, C-terminal domain"/>
    <property type="match status" value="1"/>
</dbReference>
<keyword evidence="2 14" id="KW-0436">Ligase</keyword>
<dbReference type="InterPro" id="IPR037118">
    <property type="entry name" value="Val-tRNA_synth_C_sf"/>
</dbReference>
<dbReference type="GO" id="GO:0006438">
    <property type="term" value="P:valyl-tRNA aminoacylation"/>
    <property type="evidence" value="ECO:0007669"/>
    <property type="project" value="InterPro"/>
</dbReference>
<keyword evidence="5" id="KW-0648">Protein biosynthesis</keyword>
<sequence length="431" mass="49105">MLDTWFSSALWPFSTLGWPNKTKDLEYFYPTSVLVTGYDIITFWVSKMIFSGLDAMNEIPFRYVCVHGLVRDSQGRKMSKSLGNGIDPLEVIDKYGADALRFTLATGNSPGNDMRFNPERVEAARNFANKIWNAARFILMNLDIEEVVSPLSASLEIGLAQEDKWLLHKFNALIADVTENIDKYELGIALSKLYDFFWDVFCDWYIELVKPRLSDKDCPSNKAAQNTITYVFTEALKLLHPFMPFITEEIYLTLPHGSESIMISQWPKVDPDYDFAVDADNTQKAIELIRLIRNRRAEMNVPPSKKAHIFIKTDEKAAFSGSEQYFSRLAGASGVTFVDEFDAENSVAVVSDSAVCYIPLSEMIDFDKERERIAKENERLNSEIERINKKLSNAEFVSKAPERVINAERDKLAGYINALENLREAAKKIEI</sequence>
<dbReference type="AlphaFoldDB" id="A0A645CTK2"/>
<dbReference type="Pfam" id="PF00133">
    <property type="entry name" value="tRNA-synt_1"/>
    <property type="match status" value="1"/>
</dbReference>